<keyword evidence="4" id="KW-1015">Disulfide bond</keyword>
<dbReference type="PANTHER" id="PTHR11890">
    <property type="entry name" value="INTERLEUKIN-1 RECEPTOR FAMILY MEMBER"/>
    <property type="match status" value="1"/>
</dbReference>
<dbReference type="InterPro" id="IPR015621">
    <property type="entry name" value="IL-1_rcpt_fam"/>
</dbReference>
<evidence type="ECO:0000256" key="2">
    <source>
        <dbReference type="ARBA" id="ARBA00022632"/>
    </source>
</evidence>
<evidence type="ECO:0000313" key="15">
    <source>
        <dbReference type="RefSeq" id="XP_026484965.2"/>
    </source>
</evidence>
<gene>
    <name evidence="15" type="primary">LOC113392650</name>
</gene>
<evidence type="ECO:0000256" key="10">
    <source>
        <dbReference type="ARBA" id="ARBA00045444"/>
    </source>
</evidence>
<feature type="compositionally biased region" description="Polar residues" evidence="11">
    <location>
        <begin position="472"/>
        <end position="481"/>
    </location>
</feature>
<name>A0A8B8HKA7_VANTA</name>
<keyword evidence="7" id="KW-0393">Immunoglobulin domain</keyword>
<evidence type="ECO:0000256" key="8">
    <source>
        <dbReference type="ARBA" id="ARBA00038761"/>
    </source>
</evidence>
<evidence type="ECO:0000256" key="11">
    <source>
        <dbReference type="SAM" id="MobiDB-lite"/>
    </source>
</evidence>
<keyword evidence="6" id="KW-0922">Interferon antiviral system evasion</keyword>
<dbReference type="RefSeq" id="XP_026484965.2">
    <property type="nucleotide sequence ID" value="XM_026629180.2"/>
</dbReference>
<dbReference type="InterPro" id="IPR007110">
    <property type="entry name" value="Ig-like_dom"/>
</dbReference>
<evidence type="ECO:0000256" key="12">
    <source>
        <dbReference type="SAM" id="SignalP"/>
    </source>
</evidence>
<dbReference type="OMA" id="NQTIYAQ"/>
<keyword evidence="2" id="KW-0899">Viral immunoevasion</keyword>
<evidence type="ECO:0000259" key="13">
    <source>
        <dbReference type="PROSITE" id="PS50835"/>
    </source>
</evidence>
<evidence type="ECO:0000256" key="1">
    <source>
        <dbReference type="ARBA" id="ARBA00022518"/>
    </source>
</evidence>
<dbReference type="InterPro" id="IPR036179">
    <property type="entry name" value="Ig-like_dom_sf"/>
</dbReference>
<dbReference type="AlphaFoldDB" id="A0A8B8HKA7"/>
<feature type="domain" description="Ig-like" evidence="13">
    <location>
        <begin position="63"/>
        <end position="124"/>
    </location>
</feature>
<comment type="subunit">
    <text evidence="8">Interacts with host IFNA1.</text>
</comment>
<dbReference type="InterPro" id="IPR013098">
    <property type="entry name" value="Ig_I-set"/>
</dbReference>
<protein>
    <recommendedName>
        <fullName evidence="9">Soluble interferon alpha/beta receptor OPG204</fullName>
    </recommendedName>
</protein>
<keyword evidence="3" id="KW-1114">Inhibition of host interferon signaling pathway by virus</keyword>
<dbReference type="PANTHER" id="PTHR11890:SF44">
    <property type="entry name" value="X-LINKED INTERLEUKIN-1 RECEPTOR ACCESSORY PROTEIN-LIKE 2"/>
    <property type="match status" value="1"/>
</dbReference>
<keyword evidence="12" id="KW-0732">Signal</keyword>
<feature type="signal peptide" evidence="12">
    <location>
        <begin position="1"/>
        <end position="18"/>
    </location>
</feature>
<evidence type="ECO:0000256" key="9">
    <source>
        <dbReference type="ARBA" id="ARBA00041012"/>
    </source>
</evidence>
<dbReference type="Pfam" id="PF07679">
    <property type="entry name" value="I-set"/>
    <property type="match status" value="1"/>
</dbReference>
<evidence type="ECO:0000256" key="3">
    <source>
        <dbReference type="ARBA" id="ARBA00022830"/>
    </source>
</evidence>
<dbReference type="Gene3D" id="2.60.40.10">
    <property type="entry name" value="Immunoglobulins"/>
    <property type="match status" value="2"/>
</dbReference>
<evidence type="ECO:0000256" key="7">
    <source>
        <dbReference type="ARBA" id="ARBA00023319"/>
    </source>
</evidence>
<dbReference type="Proteomes" id="UP001652626">
    <property type="component" value="Chromosome 5"/>
</dbReference>
<comment type="function">
    <text evidence="10">Counteracts the antiviral effects of host IFN-alpha/beta and key IFN-inducible proteins involved in viral RNA degradation suxh as host OAS1. Acts as a soluble IFN-alpha receptor and thus inhibits the interaction between host IFN-alpha and its receptor.</text>
</comment>
<evidence type="ECO:0000256" key="5">
    <source>
        <dbReference type="ARBA" id="ARBA00023180"/>
    </source>
</evidence>
<proteinExistence type="predicted"/>
<sequence>MWLILMLGVVASASRVLAAGYCSTNTFPTNTSSMHFSKEPIPYEYGFQDKFKSIHCCVKRYRSIEWFKDGVAYPWSAGVSNLILYPEAANQTLYTRRAARADSGNYTCRLSNETHSETHTVRLDILEKPTDAPKTMFISKDQWAEEGIELRLFCEALIGRSYLADARSDLRWWKVWPNGTDGELLVTQNETKTTREDVKEIIGSYLSIKRVSAQDYGTYVCVVHSNEVVSRNYVTVHYKHSGAAGEASWCGGAEVPWRALALGGAAGALLLLSVLACHRRCTPRLLLAARHARARAATAAHRARVLEKEFDVVVSWTAVDGELVRGALLPTLAIKYKYRVHAVTLSTQPDHWYSELVGEVSRGRSLVAVLSPAQYTPQQLLTALRQLRALPVPPVVVLLQDLPKLKREAKDAGESLVEVLRRTRLVAWRHVHERAFWTALRLALPLPPPPKPAAPAREEKSKTIETEESKNSRSGSLTALV</sequence>
<dbReference type="SUPFAM" id="SSF48726">
    <property type="entry name" value="Immunoglobulin"/>
    <property type="match status" value="2"/>
</dbReference>
<reference evidence="15" key="1">
    <citation type="submission" date="2025-08" db="UniProtKB">
        <authorList>
            <consortium name="RefSeq"/>
        </authorList>
    </citation>
    <scope>IDENTIFICATION</scope>
    <source>
        <tissue evidence="15">Whole body</tissue>
    </source>
</reference>
<evidence type="ECO:0000313" key="14">
    <source>
        <dbReference type="Proteomes" id="UP001652626"/>
    </source>
</evidence>
<feature type="domain" description="Ig-like" evidence="13">
    <location>
        <begin position="133"/>
        <end position="237"/>
    </location>
</feature>
<keyword evidence="2" id="KW-0945">Host-virus interaction</keyword>
<organism evidence="14 15">
    <name type="scientific">Vanessa tameamea</name>
    <name type="common">Kamehameha butterfly</name>
    <dbReference type="NCBI Taxonomy" id="334116"/>
    <lineage>
        <taxon>Eukaryota</taxon>
        <taxon>Metazoa</taxon>
        <taxon>Ecdysozoa</taxon>
        <taxon>Arthropoda</taxon>
        <taxon>Hexapoda</taxon>
        <taxon>Insecta</taxon>
        <taxon>Pterygota</taxon>
        <taxon>Neoptera</taxon>
        <taxon>Endopterygota</taxon>
        <taxon>Lepidoptera</taxon>
        <taxon>Glossata</taxon>
        <taxon>Ditrysia</taxon>
        <taxon>Papilionoidea</taxon>
        <taxon>Nymphalidae</taxon>
        <taxon>Nymphalinae</taxon>
        <taxon>Vanessa</taxon>
    </lineage>
</organism>
<dbReference type="SMART" id="SM00409">
    <property type="entry name" value="IG"/>
    <property type="match status" value="2"/>
</dbReference>
<accession>A0A8B8HKA7</accession>
<evidence type="ECO:0000256" key="4">
    <source>
        <dbReference type="ARBA" id="ARBA00023157"/>
    </source>
</evidence>
<dbReference type="GO" id="GO:0039502">
    <property type="term" value="P:symbiont-mediated suppression of host type I interferon-mediated signaling pathway"/>
    <property type="evidence" value="ECO:0007669"/>
    <property type="project" value="UniProtKB-KW"/>
</dbReference>
<keyword evidence="1" id="KW-0244">Early protein</keyword>
<feature type="region of interest" description="Disordered" evidence="11">
    <location>
        <begin position="447"/>
        <end position="481"/>
    </location>
</feature>
<evidence type="ECO:0000256" key="6">
    <source>
        <dbReference type="ARBA" id="ARBA00023258"/>
    </source>
</evidence>
<keyword evidence="5" id="KW-0325">Glycoprotein</keyword>
<dbReference type="InterPro" id="IPR003599">
    <property type="entry name" value="Ig_sub"/>
</dbReference>
<dbReference type="InterPro" id="IPR035897">
    <property type="entry name" value="Toll_tir_struct_dom_sf"/>
</dbReference>
<keyword evidence="2" id="KW-1090">Inhibition of host innate immune response by virus</keyword>
<dbReference type="PROSITE" id="PS50835">
    <property type="entry name" value="IG_LIKE"/>
    <property type="match status" value="2"/>
</dbReference>
<feature type="chain" id="PRO_5045706481" description="Soluble interferon alpha/beta receptor OPG204" evidence="12">
    <location>
        <begin position="19"/>
        <end position="481"/>
    </location>
</feature>
<dbReference type="OrthoDB" id="6019866at2759"/>
<dbReference type="InterPro" id="IPR013783">
    <property type="entry name" value="Ig-like_fold"/>
</dbReference>
<dbReference type="Gene3D" id="3.40.50.10140">
    <property type="entry name" value="Toll/interleukin-1 receptor homology (TIR) domain"/>
    <property type="match status" value="1"/>
</dbReference>
<keyword evidence="14" id="KW-1185">Reference proteome</keyword>
<dbReference type="GeneID" id="113392650"/>
<feature type="compositionally biased region" description="Basic and acidic residues" evidence="11">
    <location>
        <begin position="456"/>
        <end position="471"/>
    </location>
</feature>